<keyword evidence="5" id="KW-1185">Reference proteome</keyword>
<dbReference type="Proteomes" id="UP000000310">
    <property type="component" value="Chromosome"/>
</dbReference>
<dbReference type="PANTHER" id="PTHR43818:SF11">
    <property type="entry name" value="BCDNA.GH03377"/>
    <property type="match status" value="1"/>
</dbReference>
<dbReference type="InterPro" id="IPR032459">
    <property type="entry name" value="Oxidoreduct_C"/>
</dbReference>
<evidence type="ECO:0000259" key="3">
    <source>
        <dbReference type="Pfam" id="PF16490"/>
    </source>
</evidence>
<dbReference type="GO" id="GO:0016491">
    <property type="term" value="F:oxidoreductase activity"/>
    <property type="evidence" value="ECO:0007669"/>
    <property type="project" value="UniProtKB-KW"/>
</dbReference>
<dbReference type="AlphaFoldDB" id="F0SBR3"/>
<evidence type="ECO:0008006" key="6">
    <source>
        <dbReference type="Google" id="ProtNLM"/>
    </source>
</evidence>
<dbReference type="InterPro" id="IPR000683">
    <property type="entry name" value="Gfo/Idh/MocA-like_OxRdtase_N"/>
</dbReference>
<feature type="domain" description="Gfo/Idh/MocA-like oxidoreductase N-terminal" evidence="2">
    <location>
        <begin position="82"/>
        <end position="161"/>
    </location>
</feature>
<organism evidence="4 5">
    <name type="scientific">Pseudopedobacter saltans (strain ATCC 51119 / DSM 12145 / JCM 21818 / CCUG 39354 / LMG 10337 / NBRC 100064 / NCIMB 13643)</name>
    <name type="common">Pedobacter saltans</name>
    <dbReference type="NCBI Taxonomy" id="762903"/>
    <lineage>
        <taxon>Bacteria</taxon>
        <taxon>Pseudomonadati</taxon>
        <taxon>Bacteroidota</taxon>
        <taxon>Sphingobacteriia</taxon>
        <taxon>Sphingobacteriales</taxon>
        <taxon>Sphingobacteriaceae</taxon>
        <taxon>Pseudopedobacter</taxon>
    </lineage>
</organism>
<dbReference type="RefSeq" id="WP_013633240.1">
    <property type="nucleotide sequence ID" value="NC_015177.1"/>
</dbReference>
<dbReference type="Pfam" id="PF16490">
    <property type="entry name" value="Oxidoreduct_C"/>
    <property type="match status" value="1"/>
</dbReference>
<dbReference type="KEGG" id="psn:Pedsa_2202"/>
<dbReference type="GO" id="GO:0000166">
    <property type="term" value="F:nucleotide binding"/>
    <property type="evidence" value="ECO:0007669"/>
    <property type="project" value="InterPro"/>
</dbReference>
<dbReference type="EMBL" id="CP002545">
    <property type="protein sequence ID" value="ADY52754.1"/>
    <property type="molecule type" value="Genomic_DNA"/>
</dbReference>
<dbReference type="Pfam" id="PF01408">
    <property type="entry name" value="GFO_IDH_MocA"/>
    <property type="match status" value="1"/>
</dbReference>
<name>F0SBR3_PSESL</name>
<dbReference type="HOGENOM" id="CLU_584919_0_0_10"/>
<dbReference type="SUPFAM" id="SSF51735">
    <property type="entry name" value="NAD(P)-binding Rossmann-fold domains"/>
    <property type="match status" value="1"/>
</dbReference>
<protein>
    <recommendedName>
        <fullName evidence="6">Oxidoreductase</fullName>
    </recommendedName>
</protein>
<proteinExistence type="predicted"/>
<dbReference type="Gene3D" id="3.40.50.720">
    <property type="entry name" value="NAD(P)-binding Rossmann-like Domain"/>
    <property type="match status" value="1"/>
</dbReference>
<dbReference type="PANTHER" id="PTHR43818">
    <property type="entry name" value="BCDNA.GH03377"/>
    <property type="match status" value="1"/>
</dbReference>
<reference evidence="5" key="2">
    <citation type="submission" date="2011-02" db="EMBL/GenBank/DDBJ databases">
        <title>The complete genome of Pedobacter saltans DSM 12145.</title>
        <authorList>
            <consortium name="US DOE Joint Genome Institute (JGI-PGF)"/>
            <person name="Lucas S."/>
            <person name="Copeland A."/>
            <person name="Lapidus A."/>
            <person name="Bruce D."/>
            <person name="Goodwin L."/>
            <person name="Pitluck S."/>
            <person name="Kyrpides N."/>
            <person name="Mavromatis K."/>
            <person name="Pagani I."/>
            <person name="Ivanova N."/>
            <person name="Ovchinnikova G."/>
            <person name="Lu M."/>
            <person name="Detter J.C."/>
            <person name="Han C."/>
            <person name="Land M."/>
            <person name="Hauser L."/>
            <person name="Markowitz V."/>
            <person name="Cheng J.-F."/>
            <person name="Hugenholtz P."/>
            <person name="Woyke T."/>
            <person name="Wu D."/>
            <person name="Tindall B."/>
            <person name="Pomrenke H.G."/>
            <person name="Brambilla E."/>
            <person name="Klenk H.-P."/>
            <person name="Eisen J.A."/>
        </authorList>
    </citation>
    <scope>NUCLEOTIDE SEQUENCE [LARGE SCALE GENOMIC DNA]</scope>
    <source>
        <strain evidence="5">ATCC 51119 / DSM 12145 / JCM 21818 / LMG 10337 / NBRC 100064 / NCIMB 13643</strain>
    </source>
</reference>
<dbReference type="InterPro" id="IPR036291">
    <property type="entry name" value="NAD(P)-bd_dom_sf"/>
</dbReference>
<dbReference type="OrthoDB" id="9785257at2"/>
<reference evidence="4 5" key="1">
    <citation type="journal article" date="2011" name="Stand. Genomic Sci.">
        <title>Complete genome sequence of the gliding, heparinolytic Pedobacter saltans type strain (113).</title>
        <authorList>
            <person name="Liolios K."/>
            <person name="Sikorski J."/>
            <person name="Lu M."/>
            <person name="Nolan M."/>
            <person name="Lapidus A."/>
            <person name="Lucas S."/>
            <person name="Hammon N."/>
            <person name="Deshpande S."/>
            <person name="Cheng J.F."/>
            <person name="Tapia R."/>
            <person name="Han C."/>
            <person name="Goodwin L."/>
            <person name="Pitluck S."/>
            <person name="Huntemann M."/>
            <person name="Ivanova N."/>
            <person name="Pagani I."/>
            <person name="Mavromatis K."/>
            <person name="Ovchinikova G."/>
            <person name="Pati A."/>
            <person name="Chen A."/>
            <person name="Palaniappan K."/>
            <person name="Land M."/>
            <person name="Hauser L."/>
            <person name="Brambilla E.M."/>
            <person name="Kotsyurbenko O."/>
            <person name="Rohde M."/>
            <person name="Tindall B.J."/>
            <person name="Abt B."/>
            <person name="Goker M."/>
            <person name="Detter J.C."/>
            <person name="Woyke T."/>
            <person name="Bristow J."/>
            <person name="Eisen J.A."/>
            <person name="Markowitz V."/>
            <person name="Hugenholtz P."/>
            <person name="Klenk H.P."/>
            <person name="Kyrpides N.C."/>
        </authorList>
    </citation>
    <scope>NUCLEOTIDE SEQUENCE [LARGE SCALE GENOMIC DNA]</scope>
    <source>
        <strain evidence="5">ATCC 51119 / DSM 12145 / JCM 21818 / LMG 10337 / NBRC 100064 / NCIMB 13643</strain>
    </source>
</reference>
<accession>F0SBR3</accession>
<dbReference type="PROSITE" id="PS51257">
    <property type="entry name" value="PROKAR_LIPOPROTEIN"/>
    <property type="match status" value="1"/>
</dbReference>
<dbReference type="InterPro" id="IPR050463">
    <property type="entry name" value="Gfo/Idh/MocA_oxidrdct_glycsds"/>
</dbReference>
<dbReference type="STRING" id="762903.Pedsa_2202"/>
<gene>
    <name evidence="4" type="ordered locus">Pedsa_2202</name>
</gene>
<evidence type="ECO:0000313" key="4">
    <source>
        <dbReference type="EMBL" id="ADY52754.1"/>
    </source>
</evidence>
<evidence type="ECO:0000313" key="5">
    <source>
        <dbReference type="Proteomes" id="UP000000310"/>
    </source>
</evidence>
<sequence length="455" mass="51865">MRKKEIMLAMIVLSMGACKPKTAVEEKIRLITLDPGHFHAALVQKSMYENVDSTVYVYAPKGPELEQHLQKIESYNQSTENKTSWKEEVYEGPDFLEKMLSDKKGNVVVIAGNNLHKTEYIKKSIDAGFNVLADKPMAINENGFETLEKTFKAAKDKGVLLYDIMTERYEITNALQAQLSQDLGILGRLSEGSLEKPSIEMESVHYFSKVVSGKPLIRPYWFMDVAQQGEGIADVAVHLVDLAQWGYFPNQVLDYRKDIELLQAKRWPTSMTLPQFTKITNLTAFPESLNPYLKNNVLEVFANGEIDYKLKGIHVKIKALWDYEATKGGDTHFAIIRGSKSNIVIRQGTEQNFEPTLYVEPLNAADRASVKAALDNKIAEVQKEYPEIQLKETKLGWEVYIPKAYREGHEAHFAQVTKKYLSYLEKKNMPEWEVPNMIAKYYTTTQALKMATQNK</sequence>
<feature type="domain" description="Putative oxidoreductase C-terminal" evidence="3">
    <location>
        <begin position="175"/>
        <end position="451"/>
    </location>
</feature>
<keyword evidence="1" id="KW-0560">Oxidoreductase</keyword>
<evidence type="ECO:0000259" key="2">
    <source>
        <dbReference type="Pfam" id="PF01408"/>
    </source>
</evidence>
<evidence type="ECO:0000256" key="1">
    <source>
        <dbReference type="ARBA" id="ARBA00023002"/>
    </source>
</evidence>
<dbReference type="eggNOG" id="COG0673">
    <property type="taxonomic scope" value="Bacteria"/>
</dbReference>